<feature type="transmembrane region" description="Helical" evidence="1">
    <location>
        <begin position="470"/>
        <end position="491"/>
    </location>
</feature>
<feature type="transmembrane region" description="Helical" evidence="1">
    <location>
        <begin position="98"/>
        <end position="122"/>
    </location>
</feature>
<dbReference type="AlphaFoldDB" id="A0A553PKA6"/>
<evidence type="ECO:0000256" key="1">
    <source>
        <dbReference type="SAM" id="Phobius"/>
    </source>
</evidence>
<gene>
    <name evidence="2" type="ORF">TCAL_09476</name>
</gene>
<proteinExistence type="predicted"/>
<dbReference type="InterPro" id="IPR029044">
    <property type="entry name" value="Nucleotide-diphossugar_trans"/>
</dbReference>
<organism evidence="2 3">
    <name type="scientific">Tigriopus californicus</name>
    <name type="common">Marine copepod</name>
    <dbReference type="NCBI Taxonomy" id="6832"/>
    <lineage>
        <taxon>Eukaryota</taxon>
        <taxon>Metazoa</taxon>
        <taxon>Ecdysozoa</taxon>
        <taxon>Arthropoda</taxon>
        <taxon>Crustacea</taxon>
        <taxon>Multicrustacea</taxon>
        <taxon>Hexanauplia</taxon>
        <taxon>Copepoda</taxon>
        <taxon>Harpacticoida</taxon>
        <taxon>Harpacticidae</taxon>
        <taxon>Tigriopus</taxon>
    </lineage>
</organism>
<dbReference type="Proteomes" id="UP000318571">
    <property type="component" value="Chromosome 11"/>
</dbReference>
<keyword evidence="3" id="KW-1185">Reference proteome</keyword>
<evidence type="ECO:0008006" key="4">
    <source>
        <dbReference type="Google" id="ProtNLM"/>
    </source>
</evidence>
<dbReference type="STRING" id="6832.A0A553PKA6"/>
<evidence type="ECO:0000313" key="2">
    <source>
        <dbReference type="EMBL" id="TRY78114.1"/>
    </source>
</evidence>
<name>A0A553PKA6_TIGCA</name>
<dbReference type="PANTHER" id="PTHR36851">
    <property type="entry name" value="UNNAMED PRODUCT"/>
    <property type="match status" value="1"/>
</dbReference>
<keyword evidence="1" id="KW-0472">Membrane</keyword>
<comment type="caution">
    <text evidence="2">The sequence shown here is derived from an EMBL/GenBank/DDBJ whole genome shotgun (WGS) entry which is preliminary data.</text>
</comment>
<reference evidence="2 3" key="1">
    <citation type="journal article" date="2018" name="Nat. Ecol. Evol.">
        <title>Genomic signatures of mitonuclear coevolution across populations of Tigriopus californicus.</title>
        <authorList>
            <person name="Barreto F.S."/>
            <person name="Watson E.T."/>
            <person name="Lima T.G."/>
            <person name="Willett C.S."/>
            <person name="Edmands S."/>
            <person name="Li W."/>
            <person name="Burton R.S."/>
        </authorList>
    </citation>
    <scope>NUCLEOTIDE SEQUENCE [LARGE SCALE GENOMIC DNA]</scope>
    <source>
        <strain evidence="2 3">San Diego</strain>
    </source>
</reference>
<dbReference type="PANTHER" id="PTHR36851:SF1">
    <property type="entry name" value="GLYCO_TRANS_2-LIKE DOMAIN-CONTAINING PROTEIN"/>
    <property type="match status" value="1"/>
</dbReference>
<evidence type="ECO:0000313" key="3">
    <source>
        <dbReference type="Proteomes" id="UP000318571"/>
    </source>
</evidence>
<dbReference type="SUPFAM" id="SSF53448">
    <property type="entry name" value="Nucleotide-diphospho-sugar transferases"/>
    <property type="match status" value="1"/>
</dbReference>
<sequence>MVEGQNLESHAAQCIVYSKRTAKLMNSVELTSDGKTAGLPEYTNLKRAGDVESGMVNRMKTGRQRFRWNLIFNVLLWILLPLPLWLPYLTQHFGVNVISYWVLPIIQGCFMFFWIVVGILAIRTTWIMFRNRKEDFRSKLTTAQKNQIHHLAVISCYKEPVELIASTIDTLAQQTVASDTTMVVSFEEKTPDLRNKQGQLCDLFGQRFQEIIFTIHPFGQEGEIPGKCSNANCGIRTALAHVKRRDQNAFNPANILITTCDADSKFHPRYLEALTYKYFNTKDAITGCIFQAPLLYNWKLDELSVVTRVTGLVRAFLMMGAMIPFNINTMSIFSFSASLCIAGDFIHPGYQMDDIIALIRWMGVCKKRIRIVMIPLPILSGPTTGRVLEEEIEEWARQARRWTIGAAEVFHYFMVKSRNIPFFSALSWGITFFLYYVVILCCASLYGIVLGVSIGFIMPTMDGFPTILTYFNYVSLGFNYVVFALIFVIDVFTVKLTQPRIYERISLVRNIFQWILSPFVLIGYSLVELFALHEVMIRGKKVCKHGASKKDNL</sequence>
<keyword evidence="1" id="KW-1133">Transmembrane helix</keyword>
<dbReference type="OMA" id="VCSHNAS"/>
<protein>
    <recommendedName>
        <fullName evidence="4">Glycosyltransferase 2-like domain-containing protein</fullName>
    </recommendedName>
</protein>
<feature type="transmembrane region" description="Helical" evidence="1">
    <location>
        <begin position="68"/>
        <end position="86"/>
    </location>
</feature>
<keyword evidence="1" id="KW-0812">Transmembrane</keyword>
<feature type="transmembrane region" description="Helical" evidence="1">
    <location>
        <begin position="511"/>
        <end position="532"/>
    </location>
</feature>
<feature type="transmembrane region" description="Helical" evidence="1">
    <location>
        <begin position="433"/>
        <end position="458"/>
    </location>
</feature>
<dbReference type="OrthoDB" id="5819478at2759"/>
<accession>A0A553PKA6</accession>
<dbReference type="EMBL" id="VCGU01000003">
    <property type="protein sequence ID" value="TRY78114.1"/>
    <property type="molecule type" value="Genomic_DNA"/>
</dbReference>